<dbReference type="GO" id="GO:0019631">
    <property type="term" value="P:quinate catabolic process"/>
    <property type="evidence" value="ECO:0007669"/>
    <property type="project" value="TreeGrafter"/>
</dbReference>
<dbReference type="GO" id="GO:0009073">
    <property type="term" value="P:aromatic amino acid family biosynthetic process"/>
    <property type="evidence" value="ECO:0007669"/>
    <property type="project" value="UniProtKB-KW"/>
</dbReference>
<feature type="binding site" evidence="8 10">
    <location>
        <begin position="101"/>
        <end position="102"/>
    </location>
    <ligand>
        <name>substrate</name>
    </ligand>
</feature>
<evidence type="ECO:0000256" key="9">
    <source>
        <dbReference type="PIRSR" id="PIRSR001399-1"/>
    </source>
</evidence>
<evidence type="ECO:0000256" key="11">
    <source>
        <dbReference type="PIRSR" id="PIRSR001399-3"/>
    </source>
</evidence>
<dbReference type="InterPro" id="IPR036441">
    <property type="entry name" value="DHquinase_II_sf"/>
</dbReference>
<name>A0A845QZP3_9CLOT</name>
<dbReference type="OrthoDB" id="9790793at2"/>
<proteinExistence type="inferred from homology"/>
<evidence type="ECO:0000256" key="1">
    <source>
        <dbReference type="ARBA" id="ARBA00001864"/>
    </source>
</evidence>
<comment type="subunit">
    <text evidence="4 8">Homododecamer.</text>
</comment>
<dbReference type="PANTHER" id="PTHR21272">
    <property type="entry name" value="CATABOLIC 3-DEHYDROQUINASE"/>
    <property type="match status" value="1"/>
</dbReference>
<feature type="active site" description="Proton donor" evidence="8 9">
    <location>
        <position position="100"/>
    </location>
</feature>
<dbReference type="NCBIfam" id="NF003807">
    <property type="entry name" value="PRK05395.1-4"/>
    <property type="match status" value="1"/>
</dbReference>
<dbReference type="InterPro" id="IPR018509">
    <property type="entry name" value="DHquinase_II_CS"/>
</dbReference>
<dbReference type="UniPathway" id="UPA00053">
    <property type="reaction ID" value="UER00086"/>
</dbReference>
<sequence length="145" mass="16271">MKNILMINGPNLNLLGKRDNDIYGDKTLNEIENLCIEKCKKLNYKLETFSSNSEGSIIDKLQISDDKFDYIILNAGAFSHYSIAIRDTIESINIPVIEVHISNIYARESFRNSSVISSVTKGSISGFGYKTYLIAIDAINEVLKI</sequence>
<comment type="caution">
    <text evidence="12">The sequence shown here is derived from an EMBL/GenBank/DDBJ whole genome shotgun (WGS) entry which is preliminary data.</text>
</comment>
<dbReference type="AlphaFoldDB" id="A0A845QZP3"/>
<evidence type="ECO:0000256" key="2">
    <source>
        <dbReference type="ARBA" id="ARBA00004902"/>
    </source>
</evidence>
<feature type="site" description="Transition state stabilizer" evidence="8 11">
    <location>
        <position position="18"/>
    </location>
</feature>
<dbReference type="Gene3D" id="3.40.50.9100">
    <property type="entry name" value="Dehydroquinase, class II"/>
    <property type="match status" value="1"/>
</dbReference>
<keyword evidence="13" id="KW-1185">Reference proteome</keyword>
<evidence type="ECO:0000256" key="6">
    <source>
        <dbReference type="ARBA" id="ARBA00023141"/>
    </source>
</evidence>
<feature type="binding site" evidence="8 10">
    <location>
        <position position="74"/>
    </location>
    <ligand>
        <name>substrate</name>
    </ligand>
</feature>
<dbReference type="EC" id="4.2.1.10" evidence="5 8"/>
<evidence type="ECO:0000256" key="4">
    <source>
        <dbReference type="ARBA" id="ARBA00011193"/>
    </source>
</evidence>
<comment type="function">
    <text evidence="8">Catalyzes a trans-dehydration via an enolate intermediate.</text>
</comment>
<organism evidence="12 13">
    <name type="scientific">Senegalia massiliensis</name>
    <dbReference type="NCBI Taxonomy" id="1720316"/>
    <lineage>
        <taxon>Bacteria</taxon>
        <taxon>Bacillati</taxon>
        <taxon>Bacillota</taxon>
        <taxon>Clostridia</taxon>
        <taxon>Eubacteriales</taxon>
        <taxon>Clostridiaceae</taxon>
        <taxon>Senegalia</taxon>
    </lineage>
</organism>
<dbReference type="GO" id="GO:0009423">
    <property type="term" value="P:chorismate biosynthetic process"/>
    <property type="evidence" value="ECO:0007669"/>
    <property type="project" value="UniProtKB-UniRule"/>
</dbReference>
<gene>
    <name evidence="8 12" type="primary">aroQ</name>
    <name evidence="12" type="ORF">D3Z33_07260</name>
</gene>
<dbReference type="NCBIfam" id="NF003805">
    <property type="entry name" value="PRK05395.1-2"/>
    <property type="match status" value="1"/>
</dbReference>
<comment type="pathway">
    <text evidence="2 8">Metabolic intermediate biosynthesis; chorismate biosynthesis; chorismate from D-erythrose 4-phosphate and phosphoenolpyruvate: step 3/7.</text>
</comment>
<evidence type="ECO:0000313" key="12">
    <source>
        <dbReference type="EMBL" id="NBI06658.1"/>
    </source>
</evidence>
<feature type="active site" description="Proton acceptor" evidence="8 9">
    <location>
        <position position="23"/>
    </location>
</feature>
<dbReference type="NCBIfam" id="NF003806">
    <property type="entry name" value="PRK05395.1-3"/>
    <property type="match status" value="1"/>
</dbReference>
<dbReference type="SUPFAM" id="SSF52304">
    <property type="entry name" value="Type II 3-dehydroquinate dehydratase"/>
    <property type="match status" value="1"/>
</dbReference>
<evidence type="ECO:0000256" key="3">
    <source>
        <dbReference type="ARBA" id="ARBA00011037"/>
    </source>
</evidence>
<comment type="catalytic activity">
    <reaction evidence="1 8">
        <text>3-dehydroquinate = 3-dehydroshikimate + H2O</text>
        <dbReference type="Rhea" id="RHEA:21096"/>
        <dbReference type="ChEBI" id="CHEBI:15377"/>
        <dbReference type="ChEBI" id="CHEBI:16630"/>
        <dbReference type="ChEBI" id="CHEBI:32364"/>
        <dbReference type="EC" id="4.2.1.10"/>
    </reaction>
</comment>
<comment type="similarity">
    <text evidence="3 8">Belongs to the type-II 3-dehydroquinase family.</text>
</comment>
<dbReference type="InterPro" id="IPR001874">
    <property type="entry name" value="DHquinase_II"/>
</dbReference>
<dbReference type="GO" id="GO:0003855">
    <property type="term" value="F:3-dehydroquinate dehydratase activity"/>
    <property type="evidence" value="ECO:0007669"/>
    <property type="project" value="UniProtKB-UniRule"/>
</dbReference>
<feature type="binding site" evidence="8 10">
    <location>
        <position position="111"/>
    </location>
    <ligand>
        <name>substrate</name>
    </ligand>
</feature>
<feature type="binding site" evidence="8 10">
    <location>
        <position position="80"/>
    </location>
    <ligand>
        <name>substrate</name>
    </ligand>
</feature>
<evidence type="ECO:0000256" key="10">
    <source>
        <dbReference type="PIRSR" id="PIRSR001399-2"/>
    </source>
</evidence>
<dbReference type="EMBL" id="QXXA01000007">
    <property type="protein sequence ID" value="NBI06658.1"/>
    <property type="molecule type" value="Genomic_DNA"/>
</dbReference>
<keyword evidence="8" id="KW-0028">Amino-acid biosynthesis</keyword>
<feature type="binding site" evidence="8 10">
    <location>
        <position position="87"/>
    </location>
    <ligand>
        <name>substrate</name>
    </ligand>
</feature>
<dbReference type="NCBIfam" id="TIGR01088">
    <property type="entry name" value="aroQ"/>
    <property type="match status" value="1"/>
</dbReference>
<dbReference type="PANTHER" id="PTHR21272:SF3">
    <property type="entry name" value="CATABOLIC 3-DEHYDROQUINASE"/>
    <property type="match status" value="1"/>
</dbReference>
<reference evidence="12 13" key="1">
    <citation type="submission" date="2018-08" db="EMBL/GenBank/DDBJ databases">
        <title>Murine metabolic-syndrome-specific gut microbial biobank.</title>
        <authorList>
            <person name="Liu C."/>
        </authorList>
    </citation>
    <scope>NUCLEOTIDE SEQUENCE [LARGE SCALE GENOMIC DNA]</scope>
    <source>
        <strain evidence="12 13">583</strain>
    </source>
</reference>
<evidence type="ECO:0000313" key="13">
    <source>
        <dbReference type="Proteomes" id="UP000467132"/>
    </source>
</evidence>
<dbReference type="GO" id="GO:0008652">
    <property type="term" value="P:amino acid biosynthetic process"/>
    <property type="evidence" value="ECO:0007669"/>
    <property type="project" value="UniProtKB-KW"/>
</dbReference>
<dbReference type="HAMAP" id="MF_00169">
    <property type="entry name" value="AroQ"/>
    <property type="match status" value="1"/>
</dbReference>
<dbReference type="CDD" id="cd00466">
    <property type="entry name" value="DHQase_II"/>
    <property type="match status" value="1"/>
</dbReference>
<dbReference type="PIRSF" id="PIRSF001399">
    <property type="entry name" value="DHquinase_II"/>
    <property type="match status" value="1"/>
</dbReference>
<keyword evidence="6 8" id="KW-0057">Aromatic amino acid biosynthesis</keyword>
<evidence type="ECO:0000256" key="8">
    <source>
        <dbReference type="HAMAP-Rule" id="MF_00169"/>
    </source>
</evidence>
<protein>
    <recommendedName>
        <fullName evidence="5 8">3-dehydroquinate dehydratase</fullName>
        <shortName evidence="8">3-dehydroquinase</shortName>
        <ecNumber evidence="5 8">4.2.1.10</ecNumber>
    </recommendedName>
    <alternativeName>
        <fullName evidence="8">Type II DHQase</fullName>
    </alternativeName>
</protein>
<keyword evidence="7 8" id="KW-0456">Lyase</keyword>
<dbReference type="RefSeq" id="WP_160197140.1">
    <property type="nucleotide sequence ID" value="NZ_QXXA01000007.1"/>
</dbReference>
<evidence type="ECO:0000256" key="7">
    <source>
        <dbReference type="ARBA" id="ARBA00023239"/>
    </source>
</evidence>
<dbReference type="Proteomes" id="UP000467132">
    <property type="component" value="Unassembled WGS sequence"/>
</dbReference>
<evidence type="ECO:0000256" key="5">
    <source>
        <dbReference type="ARBA" id="ARBA00012060"/>
    </source>
</evidence>
<accession>A0A845QZP3</accession>
<dbReference type="PROSITE" id="PS01029">
    <property type="entry name" value="DEHYDROQUINASE_II"/>
    <property type="match status" value="1"/>
</dbReference>
<dbReference type="Pfam" id="PF01220">
    <property type="entry name" value="DHquinase_II"/>
    <property type="match status" value="1"/>
</dbReference>